<feature type="domain" description="Stealth protein CR1 conserved region 1" evidence="6">
    <location>
        <begin position="296"/>
        <end position="323"/>
    </location>
</feature>
<sequence length="609" mass="68188">MNVYSPLPFDGSESSHDSDATTAVRDGHLTIVNTTLTPWQARWADLEFVRGVLDRAAIDFFLVRSSDHSPVVVVDFADRDRLARALADACRTEPFYSRTEKLSSAAKADLAARGRGVASGSGSHHTESVVADSALFSAENNEADARSADFADALHLDADLRDTYDQSGDLGLAAAELLTPGRRTVLLAEGRLSRDSSARAFTLYRPREAANGRLRYGAENGVALELWEHASDRVVSGSGSDSATLVIRDVIAPRANLLLRHRTPEAELVRSTVSLHGRPWPTLQGMFEPTVDEVTFDIDMVFSWVDGSSLEFQRARARRLESYVVGEGDDHEARFRQLDELRYALRSIYLFAPWVRNIYIATDSPRPSWLAEHPRVTLMRSEAFFADTSVLPTHNSHAVESQLHNIEGLSEHFLYSNDDMFFGRPVSPEMFFSSGGVSRFIQSMTRIGVGDSNPGRSGFENAARVNRALLEERFGVTITRHLEHAATPLRRSVMRELEAEFPDDFARTAAAKFRQATDVSVTNSLYHYYAEATGRAVPTTEAKVRYVDTTAREGVRQMKRLLKRRNYDFFCLNDGSFPELDGEERARAVRWFLERYFPIPAPWELPDPV</sequence>
<evidence type="ECO:0000313" key="10">
    <source>
        <dbReference type="Proteomes" id="UP000244978"/>
    </source>
</evidence>
<evidence type="ECO:0000259" key="8">
    <source>
        <dbReference type="Pfam" id="PF17103"/>
    </source>
</evidence>
<evidence type="ECO:0000313" key="9">
    <source>
        <dbReference type="EMBL" id="PWB98253.1"/>
    </source>
</evidence>
<dbReference type="GO" id="GO:0000271">
    <property type="term" value="P:polysaccharide biosynthetic process"/>
    <property type="evidence" value="ECO:0007669"/>
    <property type="project" value="UniProtKB-KW"/>
</dbReference>
<dbReference type="InterPro" id="IPR021520">
    <property type="entry name" value="Stealth_CR2"/>
</dbReference>
<dbReference type="InterPro" id="IPR031357">
    <property type="entry name" value="Stealth_CR3"/>
</dbReference>
<evidence type="ECO:0000259" key="6">
    <source>
        <dbReference type="Pfam" id="PF17101"/>
    </source>
</evidence>
<evidence type="ECO:0000259" key="7">
    <source>
        <dbReference type="Pfam" id="PF17102"/>
    </source>
</evidence>
<dbReference type="KEGG" id="salc:C2138_01955"/>
<dbReference type="EMBL" id="QEEX01000001">
    <property type="protein sequence ID" value="PWB98253.1"/>
    <property type="molecule type" value="Genomic_DNA"/>
</dbReference>
<comment type="caution">
    <text evidence="9">The sequence shown here is derived from an EMBL/GenBank/DDBJ whole genome shotgun (WGS) entry which is preliminary data.</text>
</comment>
<reference evidence="10" key="1">
    <citation type="submission" date="2018-04" db="EMBL/GenBank/DDBJ databases">
        <authorList>
            <person name="Liu S."/>
            <person name="Wang Z."/>
            <person name="Li J."/>
        </authorList>
    </citation>
    <scope>NUCLEOTIDE SEQUENCE [LARGE SCALE GENOMIC DNA]</scope>
    <source>
        <strain evidence="10">S1194</strain>
    </source>
</reference>
<dbReference type="AlphaFoldDB" id="A0A2U1T3B5"/>
<dbReference type="InterPro" id="IPR031356">
    <property type="entry name" value="Stealth_CR4"/>
</dbReference>
<feature type="domain" description="Stealth protein CR3 conserved region 3" evidence="7">
    <location>
        <begin position="484"/>
        <end position="531"/>
    </location>
</feature>
<dbReference type="InterPro" id="IPR031358">
    <property type="entry name" value="Stealth_CR1"/>
</dbReference>
<dbReference type="Pfam" id="PF17101">
    <property type="entry name" value="Stealth_CR1"/>
    <property type="match status" value="1"/>
</dbReference>
<protein>
    <submittedName>
        <fullName evidence="9">Sugar phosphotransferase</fullName>
    </submittedName>
</protein>
<accession>A0A2U1T3B5</accession>
<evidence type="ECO:0000256" key="2">
    <source>
        <dbReference type="ARBA" id="ARBA00022679"/>
    </source>
</evidence>
<keyword evidence="2 9" id="KW-0808">Transferase</keyword>
<proteinExistence type="inferred from homology"/>
<feature type="domain" description="Stealth protein CR2 conserved region 2" evidence="5">
    <location>
        <begin position="334"/>
        <end position="437"/>
    </location>
</feature>
<dbReference type="PANTHER" id="PTHR24045">
    <property type="match status" value="1"/>
</dbReference>
<keyword evidence="3" id="KW-0270">Exopolysaccharide synthesis</keyword>
<evidence type="ECO:0000259" key="5">
    <source>
        <dbReference type="Pfam" id="PF11380"/>
    </source>
</evidence>
<feature type="domain" description="Stealth protein CR4 conserved region 4" evidence="8">
    <location>
        <begin position="560"/>
        <end position="607"/>
    </location>
</feature>
<comment type="similarity">
    <text evidence="1">Belongs to the stealth family.</text>
</comment>
<dbReference type="Pfam" id="PF11380">
    <property type="entry name" value="Stealth_CR2"/>
    <property type="match status" value="1"/>
</dbReference>
<name>A0A2U1T3B5_9MICO</name>
<evidence type="ECO:0000256" key="3">
    <source>
        <dbReference type="ARBA" id="ARBA00023169"/>
    </source>
</evidence>
<dbReference type="Proteomes" id="UP000244978">
    <property type="component" value="Unassembled WGS sequence"/>
</dbReference>
<feature type="region of interest" description="Disordered" evidence="4">
    <location>
        <begin position="1"/>
        <end position="21"/>
    </location>
</feature>
<organism evidence="9 10">
    <name type="scientific">Homoserinimonas hongtaonis</name>
    <dbReference type="NCBI Taxonomy" id="2079791"/>
    <lineage>
        <taxon>Bacteria</taxon>
        <taxon>Bacillati</taxon>
        <taxon>Actinomycetota</taxon>
        <taxon>Actinomycetes</taxon>
        <taxon>Micrococcales</taxon>
        <taxon>Microbacteriaceae</taxon>
        <taxon>Homoserinimonas</taxon>
    </lineage>
</organism>
<keyword evidence="10" id="KW-1185">Reference proteome</keyword>
<evidence type="ECO:0000256" key="1">
    <source>
        <dbReference type="ARBA" id="ARBA00007583"/>
    </source>
</evidence>
<dbReference type="Pfam" id="PF17102">
    <property type="entry name" value="Stealth_CR3"/>
    <property type="match status" value="1"/>
</dbReference>
<gene>
    <name evidence="9" type="ORF">DF220_10765</name>
</gene>
<dbReference type="InterPro" id="IPR047141">
    <property type="entry name" value="Stealth"/>
</dbReference>
<dbReference type="OrthoDB" id="9776077at2"/>
<dbReference type="GO" id="GO:0016772">
    <property type="term" value="F:transferase activity, transferring phosphorus-containing groups"/>
    <property type="evidence" value="ECO:0007669"/>
    <property type="project" value="InterPro"/>
</dbReference>
<dbReference type="Pfam" id="PF17103">
    <property type="entry name" value="Stealth_CR4"/>
    <property type="match status" value="1"/>
</dbReference>
<dbReference type="PANTHER" id="PTHR24045:SF0">
    <property type="entry name" value="N-ACETYLGLUCOSAMINE-1-PHOSPHOTRANSFERASE SUBUNITS ALPHA_BETA"/>
    <property type="match status" value="1"/>
</dbReference>
<evidence type="ECO:0000256" key="4">
    <source>
        <dbReference type="SAM" id="MobiDB-lite"/>
    </source>
</evidence>